<comment type="similarity">
    <text evidence="1">Belongs to the manganese catalase family.</text>
</comment>
<protein>
    <submittedName>
        <fullName evidence="3">Manganese catalase family protein</fullName>
    </submittedName>
</protein>
<dbReference type="RefSeq" id="WP_274325320.1">
    <property type="nucleotide sequence ID" value="NZ_CP118158.1"/>
</dbReference>
<dbReference type="InterPro" id="IPR009078">
    <property type="entry name" value="Ferritin-like_SF"/>
</dbReference>
<sequence>MFYHDNELQYEVEVEEPDPQFAKMLQEGIGGIEGEMRVALQYMFQAFGTPKSKAKYRNMLMSTAMEEFGHIEMYATAISKNLEGAPQSIIDEIADGNPLISMMMESGQPRQALSAGLHGLATDANGVPFNGNYVIASGNLAADMYANIAAEATGRLLATRLYEMTDDEGMKDMLAYLIARDTMHQNQWHAVLEELGETLPVPASFPQEKEHEEYSYQFMSTFREQREDPQERWTQGTSIDGEGEFSYGFQPGGGTAIVEEVIEEMHNEATKAGGANDDESIDDQSESS</sequence>
<dbReference type="Proteomes" id="UP001596432">
    <property type="component" value="Unassembled WGS sequence"/>
</dbReference>
<dbReference type="InterPro" id="IPR012347">
    <property type="entry name" value="Ferritin-like"/>
</dbReference>
<dbReference type="InterPro" id="IPR039377">
    <property type="entry name" value="Mn_catalase_dom"/>
</dbReference>
<gene>
    <name evidence="3" type="ORF">ACFQMA_07810</name>
</gene>
<accession>A0ABD5XXF5</accession>
<comment type="caution">
    <text evidence="3">The sequence shown here is derived from an EMBL/GenBank/DDBJ whole genome shotgun (WGS) entry which is preliminary data.</text>
</comment>
<evidence type="ECO:0000256" key="1">
    <source>
        <dbReference type="ARBA" id="ARBA00007644"/>
    </source>
</evidence>
<evidence type="ECO:0000313" key="3">
    <source>
        <dbReference type="EMBL" id="MFC7139743.1"/>
    </source>
</evidence>
<dbReference type="AlphaFoldDB" id="A0ABD5XXF5"/>
<evidence type="ECO:0000256" key="2">
    <source>
        <dbReference type="SAM" id="MobiDB-lite"/>
    </source>
</evidence>
<name>A0ABD5XXF5_9EURY</name>
<keyword evidence="4" id="KW-1185">Reference proteome</keyword>
<dbReference type="GeneID" id="78820005"/>
<feature type="compositionally biased region" description="Acidic residues" evidence="2">
    <location>
        <begin position="276"/>
        <end position="288"/>
    </location>
</feature>
<proteinExistence type="inferred from homology"/>
<dbReference type="Pfam" id="PF05067">
    <property type="entry name" value="Mn_catalase"/>
    <property type="match status" value="1"/>
</dbReference>
<dbReference type="SUPFAM" id="SSF47240">
    <property type="entry name" value="Ferritin-like"/>
    <property type="match status" value="1"/>
</dbReference>
<feature type="region of interest" description="Disordered" evidence="2">
    <location>
        <begin position="223"/>
        <end position="288"/>
    </location>
</feature>
<dbReference type="InterPro" id="IPR007760">
    <property type="entry name" value="Mn_catalase"/>
</dbReference>
<dbReference type="CDD" id="cd01051">
    <property type="entry name" value="Mn_catalase"/>
    <property type="match status" value="1"/>
</dbReference>
<dbReference type="Gene3D" id="1.20.1260.10">
    <property type="match status" value="1"/>
</dbReference>
<evidence type="ECO:0000313" key="4">
    <source>
        <dbReference type="Proteomes" id="UP001596432"/>
    </source>
</evidence>
<reference evidence="3 4" key="1">
    <citation type="journal article" date="2019" name="Int. J. Syst. Evol. Microbiol.">
        <title>The Global Catalogue of Microorganisms (GCM) 10K type strain sequencing project: providing services to taxonomists for standard genome sequencing and annotation.</title>
        <authorList>
            <consortium name="The Broad Institute Genomics Platform"/>
            <consortium name="The Broad Institute Genome Sequencing Center for Infectious Disease"/>
            <person name="Wu L."/>
            <person name="Ma J."/>
        </authorList>
    </citation>
    <scope>NUCLEOTIDE SEQUENCE [LARGE SCALE GENOMIC DNA]</scope>
    <source>
        <strain evidence="3 4">XZYJT29</strain>
    </source>
</reference>
<organism evidence="3 4">
    <name type="scientific">Halosimplex aquaticum</name>
    <dbReference type="NCBI Taxonomy" id="3026162"/>
    <lineage>
        <taxon>Archaea</taxon>
        <taxon>Methanobacteriati</taxon>
        <taxon>Methanobacteriota</taxon>
        <taxon>Stenosarchaea group</taxon>
        <taxon>Halobacteria</taxon>
        <taxon>Halobacteriales</taxon>
        <taxon>Haloarculaceae</taxon>
        <taxon>Halosimplex</taxon>
    </lineage>
</organism>
<dbReference type="EMBL" id="JBHTAS010000001">
    <property type="protein sequence ID" value="MFC7139743.1"/>
    <property type="molecule type" value="Genomic_DNA"/>
</dbReference>